<proteinExistence type="predicted"/>
<sequence>MSCQDIFFSKLLCVVISSLHIQYCFEVSGMLKVYCICNVNICAASCYSLHKLATVTVCAVLLIY</sequence>
<reference evidence="1" key="2">
    <citation type="journal article" date="2015" name="Data Brief">
        <title>Shoot transcriptome of the giant reed, Arundo donax.</title>
        <authorList>
            <person name="Barrero R.A."/>
            <person name="Guerrero F.D."/>
            <person name="Moolhuijzen P."/>
            <person name="Goolsby J.A."/>
            <person name="Tidwell J."/>
            <person name="Bellgard S.E."/>
            <person name="Bellgard M.I."/>
        </authorList>
    </citation>
    <scope>NUCLEOTIDE SEQUENCE</scope>
    <source>
        <tissue evidence="1">Shoot tissue taken approximately 20 cm above the soil surface</tissue>
    </source>
</reference>
<dbReference type="EMBL" id="GBRH01171298">
    <property type="protein sequence ID" value="JAE26598.1"/>
    <property type="molecule type" value="Transcribed_RNA"/>
</dbReference>
<protein>
    <submittedName>
        <fullName evidence="1">Uncharacterized protein</fullName>
    </submittedName>
</protein>
<accession>A0A0A9H186</accession>
<name>A0A0A9H186_ARUDO</name>
<reference evidence="1" key="1">
    <citation type="submission" date="2014-09" db="EMBL/GenBank/DDBJ databases">
        <authorList>
            <person name="Magalhaes I.L.F."/>
            <person name="Oliveira U."/>
            <person name="Santos F.R."/>
            <person name="Vidigal T.H.D.A."/>
            <person name="Brescovit A.D."/>
            <person name="Santos A.J."/>
        </authorList>
    </citation>
    <scope>NUCLEOTIDE SEQUENCE</scope>
    <source>
        <tissue evidence="1">Shoot tissue taken approximately 20 cm above the soil surface</tissue>
    </source>
</reference>
<dbReference type="AlphaFoldDB" id="A0A0A9H186"/>
<evidence type="ECO:0000313" key="1">
    <source>
        <dbReference type="EMBL" id="JAE26598.1"/>
    </source>
</evidence>
<organism evidence="1">
    <name type="scientific">Arundo donax</name>
    <name type="common">Giant reed</name>
    <name type="synonym">Donax arundinaceus</name>
    <dbReference type="NCBI Taxonomy" id="35708"/>
    <lineage>
        <taxon>Eukaryota</taxon>
        <taxon>Viridiplantae</taxon>
        <taxon>Streptophyta</taxon>
        <taxon>Embryophyta</taxon>
        <taxon>Tracheophyta</taxon>
        <taxon>Spermatophyta</taxon>
        <taxon>Magnoliopsida</taxon>
        <taxon>Liliopsida</taxon>
        <taxon>Poales</taxon>
        <taxon>Poaceae</taxon>
        <taxon>PACMAD clade</taxon>
        <taxon>Arundinoideae</taxon>
        <taxon>Arundineae</taxon>
        <taxon>Arundo</taxon>
    </lineage>
</organism>